<dbReference type="Proteomes" id="UP000283585">
    <property type="component" value="Unassembled WGS sequence"/>
</dbReference>
<reference evidence="1 2" key="1">
    <citation type="submission" date="2018-08" db="EMBL/GenBank/DDBJ databases">
        <title>A genome reference for cultivated species of the human gut microbiota.</title>
        <authorList>
            <person name="Zou Y."/>
            <person name="Xue W."/>
            <person name="Luo G."/>
        </authorList>
    </citation>
    <scope>NUCLEOTIDE SEQUENCE [LARGE SCALE GENOMIC DNA]</scope>
    <source>
        <strain evidence="1 2">AF29-2BH</strain>
    </source>
</reference>
<evidence type="ECO:0000313" key="1">
    <source>
        <dbReference type="EMBL" id="RGQ05888.1"/>
    </source>
</evidence>
<sequence>MCTESELIDWYYKALKGKYSDILGENLIVTLCEEISNEFPSVFDMLEILKHRHYENIKDEF</sequence>
<comment type="caution">
    <text evidence="1">The sequence shown here is derived from an EMBL/GenBank/DDBJ whole genome shotgun (WGS) entry which is preliminary data.</text>
</comment>
<keyword evidence="1" id="KW-0255">Endonuclease</keyword>
<dbReference type="AlphaFoldDB" id="A0A411ZSU4"/>
<protein>
    <submittedName>
        <fullName evidence="1">HaeII family restriction endonuclease</fullName>
    </submittedName>
</protein>
<dbReference type="GO" id="GO:0004519">
    <property type="term" value="F:endonuclease activity"/>
    <property type="evidence" value="ECO:0007669"/>
    <property type="project" value="UniProtKB-KW"/>
</dbReference>
<proteinExistence type="predicted"/>
<name>A0A411ZSU4_9FIRM</name>
<dbReference type="Pfam" id="PF09554">
    <property type="entry name" value="RE_HaeII"/>
    <property type="match status" value="1"/>
</dbReference>
<keyword evidence="1" id="KW-0378">Hydrolase</keyword>
<dbReference type="InterPro" id="IPR019058">
    <property type="entry name" value="Restrct_endonuc_II_HaeII"/>
</dbReference>
<keyword evidence="1" id="KW-0540">Nuclease</keyword>
<evidence type="ECO:0000313" key="2">
    <source>
        <dbReference type="Proteomes" id="UP000283585"/>
    </source>
</evidence>
<dbReference type="RefSeq" id="WP_118044490.1">
    <property type="nucleotide sequence ID" value="NZ_QRSS01000005.1"/>
</dbReference>
<dbReference type="EMBL" id="QRSS01000005">
    <property type="protein sequence ID" value="RGQ05888.1"/>
    <property type="molecule type" value="Genomic_DNA"/>
</dbReference>
<accession>A0A411ZSU4</accession>
<gene>
    <name evidence="1" type="ORF">DWZ12_05315</name>
</gene>
<organism evidence="1 2">
    <name type="scientific">Blautia obeum</name>
    <dbReference type="NCBI Taxonomy" id="40520"/>
    <lineage>
        <taxon>Bacteria</taxon>
        <taxon>Bacillati</taxon>
        <taxon>Bacillota</taxon>
        <taxon>Clostridia</taxon>
        <taxon>Lachnospirales</taxon>
        <taxon>Lachnospiraceae</taxon>
        <taxon>Blautia</taxon>
    </lineage>
</organism>